<dbReference type="InterPro" id="IPR058236">
    <property type="entry name" value="Rex_actinobacterial-type"/>
</dbReference>
<comment type="function">
    <text evidence="7">Modulates transcription in response to changes in cellular NADH/NAD(+) redox state.</text>
</comment>
<dbReference type="Gene3D" id="1.10.10.10">
    <property type="entry name" value="Winged helix-like DNA-binding domain superfamily/Winged helix DNA-binding domain"/>
    <property type="match status" value="1"/>
</dbReference>
<dbReference type="GO" id="GO:0003677">
    <property type="term" value="F:DNA binding"/>
    <property type="evidence" value="ECO:0007669"/>
    <property type="project" value="UniProtKB-UniRule"/>
</dbReference>
<accession>A0A5C5WC08</accession>
<keyword evidence="4 7" id="KW-0520">NAD</keyword>
<dbReference type="PANTHER" id="PTHR35786:SF1">
    <property type="entry name" value="REDOX-SENSING TRANSCRIPTIONAL REPRESSOR REX 1"/>
    <property type="match status" value="1"/>
</dbReference>
<dbReference type="Pfam" id="PF02629">
    <property type="entry name" value="CoA_binding"/>
    <property type="match status" value="1"/>
</dbReference>
<dbReference type="Gene3D" id="3.40.50.720">
    <property type="entry name" value="NAD(P)-binding Rossmann-like Domain"/>
    <property type="match status" value="1"/>
</dbReference>
<dbReference type="PANTHER" id="PTHR35786">
    <property type="entry name" value="REDOX-SENSING TRANSCRIPTIONAL REPRESSOR REX"/>
    <property type="match status" value="1"/>
</dbReference>
<keyword evidence="5 7" id="KW-0238">DNA-binding</keyword>
<feature type="compositionally biased region" description="Basic and acidic residues" evidence="8">
    <location>
        <begin position="9"/>
        <end position="28"/>
    </location>
</feature>
<evidence type="ECO:0000256" key="5">
    <source>
        <dbReference type="ARBA" id="ARBA00023125"/>
    </source>
</evidence>
<comment type="caution">
    <text evidence="10">The sequence shown here is derived from an EMBL/GenBank/DDBJ whole genome shotgun (WGS) entry which is preliminary data.</text>
</comment>
<dbReference type="Proteomes" id="UP000318995">
    <property type="component" value="Unassembled WGS sequence"/>
</dbReference>
<dbReference type="InterPro" id="IPR022876">
    <property type="entry name" value="Tscrpt_rep_Rex"/>
</dbReference>
<dbReference type="GO" id="GO:0051775">
    <property type="term" value="P:response to redox state"/>
    <property type="evidence" value="ECO:0007669"/>
    <property type="project" value="InterPro"/>
</dbReference>
<dbReference type="NCBIfam" id="NF003992">
    <property type="entry name" value="PRK05472.2-1"/>
    <property type="match status" value="1"/>
</dbReference>
<dbReference type="InterPro" id="IPR036390">
    <property type="entry name" value="WH_DNA-bd_sf"/>
</dbReference>
<evidence type="ECO:0000256" key="7">
    <source>
        <dbReference type="HAMAP-Rule" id="MF_01131"/>
    </source>
</evidence>
<evidence type="ECO:0000256" key="3">
    <source>
        <dbReference type="ARBA" id="ARBA00023015"/>
    </source>
</evidence>
<feature type="region of interest" description="Disordered" evidence="8">
    <location>
        <begin position="235"/>
        <end position="271"/>
    </location>
</feature>
<keyword evidence="6 7" id="KW-0804">Transcription</keyword>
<evidence type="ECO:0000256" key="4">
    <source>
        <dbReference type="ARBA" id="ARBA00023027"/>
    </source>
</evidence>
<keyword evidence="2 7" id="KW-0678">Repressor</keyword>
<dbReference type="Pfam" id="PF06971">
    <property type="entry name" value="Put_DNA-bind_N"/>
    <property type="match status" value="1"/>
</dbReference>
<organism evidence="10 11">
    <name type="scientific">Botrimarina hoheduenensis</name>
    <dbReference type="NCBI Taxonomy" id="2528000"/>
    <lineage>
        <taxon>Bacteria</taxon>
        <taxon>Pseudomonadati</taxon>
        <taxon>Planctomycetota</taxon>
        <taxon>Planctomycetia</taxon>
        <taxon>Pirellulales</taxon>
        <taxon>Lacipirellulaceae</taxon>
        <taxon>Botrimarina</taxon>
    </lineage>
</organism>
<evidence type="ECO:0000256" key="8">
    <source>
        <dbReference type="SAM" id="MobiDB-lite"/>
    </source>
</evidence>
<keyword evidence="11" id="KW-1185">Reference proteome</keyword>
<dbReference type="SUPFAM" id="SSF46785">
    <property type="entry name" value="Winged helix' DNA-binding domain"/>
    <property type="match status" value="1"/>
</dbReference>
<proteinExistence type="inferred from homology"/>
<gene>
    <name evidence="7 10" type="primary">rex</name>
    <name evidence="10" type="ORF">Pla111_12610</name>
</gene>
<dbReference type="GO" id="GO:0045892">
    <property type="term" value="P:negative regulation of DNA-templated transcription"/>
    <property type="evidence" value="ECO:0007669"/>
    <property type="project" value="InterPro"/>
</dbReference>
<keyword evidence="1 7" id="KW-0963">Cytoplasm</keyword>
<dbReference type="InterPro" id="IPR003781">
    <property type="entry name" value="CoA-bd"/>
</dbReference>
<dbReference type="SUPFAM" id="SSF51735">
    <property type="entry name" value="NAD(P)-binding Rossmann-fold domains"/>
    <property type="match status" value="1"/>
</dbReference>
<evidence type="ECO:0000313" key="10">
    <source>
        <dbReference type="EMBL" id="TWT47645.1"/>
    </source>
</evidence>
<dbReference type="NCBIfam" id="NF003996">
    <property type="entry name" value="PRK05472.2-5"/>
    <property type="match status" value="1"/>
</dbReference>
<feature type="region of interest" description="Disordered" evidence="8">
    <location>
        <begin position="1"/>
        <end position="28"/>
    </location>
</feature>
<dbReference type="InterPro" id="IPR036388">
    <property type="entry name" value="WH-like_DNA-bd_sf"/>
</dbReference>
<dbReference type="NCBIfam" id="NF003993">
    <property type="entry name" value="PRK05472.2-2"/>
    <property type="match status" value="1"/>
</dbReference>
<protein>
    <recommendedName>
        <fullName evidence="7">Redox-sensing transcriptional repressor Rex</fullName>
    </recommendedName>
</protein>
<feature type="DNA-binding region" description="H-T-H motif" evidence="7">
    <location>
        <begin position="38"/>
        <end position="77"/>
    </location>
</feature>
<evidence type="ECO:0000256" key="2">
    <source>
        <dbReference type="ARBA" id="ARBA00022491"/>
    </source>
</evidence>
<evidence type="ECO:0000256" key="6">
    <source>
        <dbReference type="ARBA" id="ARBA00023163"/>
    </source>
</evidence>
<dbReference type="NCBIfam" id="NF003994">
    <property type="entry name" value="PRK05472.2-3"/>
    <property type="match status" value="1"/>
</dbReference>
<feature type="binding site" evidence="7">
    <location>
        <begin position="112"/>
        <end position="117"/>
    </location>
    <ligand>
        <name>NAD(+)</name>
        <dbReference type="ChEBI" id="CHEBI:57540"/>
    </ligand>
</feature>
<feature type="domain" description="CoA-binding" evidence="9">
    <location>
        <begin position="101"/>
        <end position="202"/>
    </location>
</feature>
<dbReference type="InterPro" id="IPR009718">
    <property type="entry name" value="Rex_DNA-bd_C_dom"/>
</dbReference>
<dbReference type="InterPro" id="IPR036291">
    <property type="entry name" value="NAD(P)-bd_dom_sf"/>
</dbReference>
<comment type="subcellular location">
    <subcellularLocation>
        <location evidence="7">Cytoplasm</location>
    </subcellularLocation>
</comment>
<dbReference type="OrthoDB" id="9784760at2"/>
<sequence length="271" mass="28328">MATGTPNDDSAKSEGAKTEVSKPDGREAPKAVVNRLSLYLRELQRLVRDEQETVSSNQLGQLLGFTDAQVRKDLAYFGPFGHPGVGYRCVELVAAIKSILGTDRQWTVALVGVGNLGRALLGYRGFQSQGFQIVAAFDADMAKVGQSLAGVIVHPLDRLEAVVREKGVTLGLIASPADAAQEIADRLVAAGVAGILNFAPVTLSLPAGVSLVGVDLATEMEQLTYSVARVLAESPEAVAGPPSEQPDSEEPPAASERPEIGPAESAWDAGG</sequence>
<dbReference type="EMBL" id="SJPH01000002">
    <property type="protein sequence ID" value="TWT47645.1"/>
    <property type="molecule type" value="Genomic_DNA"/>
</dbReference>
<reference evidence="10 11" key="1">
    <citation type="submission" date="2019-02" db="EMBL/GenBank/DDBJ databases">
        <title>Deep-cultivation of Planctomycetes and their phenomic and genomic characterization uncovers novel biology.</title>
        <authorList>
            <person name="Wiegand S."/>
            <person name="Jogler M."/>
            <person name="Boedeker C."/>
            <person name="Pinto D."/>
            <person name="Vollmers J."/>
            <person name="Rivas-Marin E."/>
            <person name="Kohn T."/>
            <person name="Peeters S.H."/>
            <person name="Heuer A."/>
            <person name="Rast P."/>
            <person name="Oberbeckmann S."/>
            <person name="Bunk B."/>
            <person name="Jeske O."/>
            <person name="Meyerdierks A."/>
            <person name="Storesund J.E."/>
            <person name="Kallscheuer N."/>
            <person name="Luecker S."/>
            <person name="Lage O.M."/>
            <person name="Pohl T."/>
            <person name="Merkel B.J."/>
            <person name="Hornburger P."/>
            <person name="Mueller R.-W."/>
            <person name="Bruemmer F."/>
            <person name="Labrenz M."/>
            <person name="Spormann A.M."/>
            <person name="Op Den Camp H."/>
            <person name="Overmann J."/>
            <person name="Amann R."/>
            <person name="Jetten M.S.M."/>
            <person name="Mascher T."/>
            <person name="Medema M.H."/>
            <person name="Devos D.P."/>
            <person name="Kaster A.-K."/>
            <person name="Ovreas L."/>
            <person name="Rohde M."/>
            <person name="Galperin M.Y."/>
            <person name="Jogler C."/>
        </authorList>
    </citation>
    <scope>NUCLEOTIDE SEQUENCE [LARGE SCALE GENOMIC DNA]</scope>
    <source>
        <strain evidence="10 11">Pla111</strain>
    </source>
</reference>
<dbReference type="HAMAP" id="MF_01131">
    <property type="entry name" value="Rex"/>
    <property type="match status" value="1"/>
</dbReference>
<dbReference type="GO" id="GO:0003700">
    <property type="term" value="F:DNA-binding transcription factor activity"/>
    <property type="evidence" value="ECO:0007669"/>
    <property type="project" value="UniProtKB-UniRule"/>
</dbReference>
<comment type="subunit">
    <text evidence="7">Homodimer.</text>
</comment>
<evidence type="ECO:0000313" key="11">
    <source>
        <dbReference type="Proteomes" id="UP000318995"/>
    </source>
</evidence>
<dbReference type="NCBIfam" id="NF003989">
    <property type="entry name" value="PRK05472.1-3"/>
    <property type="match status" value="1"/>
</dbReference>
<comment type="similarity">
    <text evidence="7">Belongs to the transcriptional regulatory Rex family.</text>
</comment>
<dbReference type="GO" id="GO:0005737">
    <property type="term" value="C:cytoplasm"/>
    <property type="evidence" value="ECO:0007669"/>
    <property type="project" value="UniProtKB-SubCell"/>
</dbReference>
<name>A0A5C5WC08_9BACT</name>
<dbReference type="AlphaFoldDB" id="A0A5C5WC08"/>
<dbReference type="SMART" id="SM00881">
    <property type="entry name" value="CoA_binding"/>
    <property type="match status" value="1"/>
</dbReference>
<evidence type="ECO:0000256" key="1">
    <source>
        <dbReference type="ARBA" id="ARBA00022490"/>
    </source>
</evidence>
<dbReference type="NCBIfam" id="NF003995">
    <property type="entry name" value="PRK05472.2-4"/>
    <property type="match status" value="1"/>
</dbReference>
<evidence type="ECO:0000259" key="9">
    <source>
        <dbReference type="SMART" id="SM00881"/>
    </source>
</evidence>
<keyword evidence="3 7" id="KW-0805">Transcription regulation</keyword>